<dbReference type="InterPro" id="IPR002401">
    <property type="entry name" value="Cyt_P450_E_grp-I"/>
</dbReference>
<sequence>MYNFTISKVRNDFLQLLMDTAKEVEDDIKEEGADIASNYGGQEDINPHIFKSVTSKSLSRNELVAQCVIFFIAGYDTTASTLSLASYFLALNPDVQEKVRTEVDEALKESDGELTYVKSMKYLDNIISETLRLYPPIHRLERSADTDYKLKNTEITLRKGMLVSVPIYGMHRDPNFYPDPEKFDPDRFTPEEKAKRDPYRERVANMFGMDILTGPLATTFLIGFTTVILLYWYSIKSFDYWKKYNIPYVKPLPFLGNSLDLFKKSTDFIENRKRRCLKKDAVPTVFVGYPSYKIPSQKKDRRLLKRKIDETDCSIISSKQIKVAATSDCQNLNASYDCQNSNLLVLAQACSEAKQIDIGKDGKDEILKSQGTLTKIQGSIYLKQFAEIRRLRKLLTKRNKKIESLQRKLEQNAKKIEYFEKDVIAQNVEKMRVLNDEGYASRQIEFTLSQISNFGKKNPRWPDSVVRECVLLHAASPKGYDAIQNRKLLLLPSTRTLQRFTGPVNGQVGFTQLIKARVIDEAQKLKPEEKFASLVVDEMAIKPQCIYDSKLDCFFGAKSESIKTAREEYDNANRLLCFILYGLSTKYCIPCGYYFTKQLTAKELYAYTSSIIKDVEECSVRVVTDNLAVNTAMFKVPFPWPCPSATARSRSSSAQKMTFLIY</sequence>
<dbReference type="InterPro" id="IPR050476">
    <property type="entry name" value="Insect_CytP450_Detox"/>
</dbReference>
<evidence type="ECO:0000313" key="17">
    <source>
        <dbReference type="Proteomes" id="UP000827092"/>
    </source>
</evidence>
<gene>
    <name evidence="16" type="ORF">JTE90_025806</name>
</gene>
<comment type="subcellular location">
    <subcellularLocation>
        <location evidence="3">Endoplasmic reticulum membrane</location>
        <topology evidence="3">Peripheral membrane protein</topology>
    </subcellularLocation>
    <subcellularLocation>
        <location evidence="2">Microsome membrane</location>
        <topology evidence="2">Peripheral membrane protein</topology>
    </subcellularLocation>
</comment>
<dbReference type="EMBL" id="JAFNEN010001275">
    <property type="protein sequence ID" value="KAG8174241.1"/>
    <property type="molecule type" value="Genomic_DNA"/>
</dbReference>
<keyword evidence="7" id="KW-0256">Endoplasmic reticulum</keyword>
<feature type="transmembrane region" description="Helical" evidence="14">
    <location>
        <begin position="211"/>
        <end position="233"/>
    </location>
</feature>
<keyword evidence="12 14" id="KW-0472">Membrane</keyword>
<dbReference type="AlphaFoldDB" id="A0AAV6TS25"/>
<evidence type="ECO:0000256" key="9">
    <source>
        <dbReference type="ARBA" id="ARBA00023002"/>
    </source>
</evidence>
<accession>A0AAV6TS25</accession>
<dbReference type="PANTHER" id="PTHR24292:SF54">
    <property type="entry name" value="CYP9F3-RELATED"/>
    <property type="match status" value="1"/>
</dbReference>
<feature type="domain" description="Transposable element P transposase-like RNase H" evidence="15">
    <location>
        <begin position="507"/>
        <end position="635"/>
    </location>
</feature>
<dbReference type="Pfam" id="PF21787">
    <property type="entry name" value="TNP-like_RNaseH_N"/>
    <property type="match status" value="1"/>
</dbReference>
<dbReference type="Gene3D" id="1.10.630.10">
    <property type="entry name" value="Cytochrome P450"/>
    <property type="match status" value="1"/>
</dbReference>
<evidence type="ECO:0000256" key="13">
    <source>
        <dbReference type="SAM" id="Coils"/>
    </source>
</evidence>
<evidence type="ECO:0000313" key="16">
    <source>
        <dbReference type="EMBL" id="KAG8174241.1"/>
    </source>
</evidence>
<dbReference type="PRINTS" id="PR00463">
    <property type="entry name" value="EP450I"/>
</dbReference>
<comment type="caution">
    <text evidence="16">The sequence shown here is derived from an EMBL/GenBank/DDBJ whole genome shotgun (WGS) entry which is preliminary data.</text>
</comment>
<keyword evidence="11" id="KW-0503">Monooxygenase</keyword>
<comment type="similarity">
    <text evidence="4">Belongs to the cytochrome P450 family.</text>
</comment>
<dbReference type="Pfam" id="PF00067">
    <property type="entry name" value="p450"/>
    <property type="match status" value="1"/>
</dbReference>
<feature type="coiled-coil region" evidence="13">
    <location>
        <begin position="388"/>
        <end position="422"/>
    </location>
</feature>
<evidence type="ECO:0000256" key="2">
    <source>
        <dbReference type="ARBA" id="ARBA00004174"/>
    </source>
</evidence>
<dbReference type="Proteomes" id="UP000827092">
    <property type="component" value="Unassembled WGS sequence"/>
</dbReference>
<dbReference type="GO" id="GO:0004497">
    <property type="term" value="F:monooxygenase activity"/>
    <property type="evidence" value="ECO:0007669"/>
    <property type="project" value="UniProtKB-KW"/>
</dbReference>
<dbReference type="GO" id="GO:0005789">
    <property type="term" value="C:endoplasmic reticulum membrane"/>
    <property type="evidence" value="ECO:0007669"/>
    <property type="project" value="UniProtKB-SubCell"/>
</dbReference>
<evidence type="ECO:0000256" key="14">
    <source>
        <dbReference type="SAM" id="Phobius"/>
    </source>
</evidence>
<comment type="cofactor">
    <cofactor evidence="1">
        <name>heme</name>
        <dbReference type="ChEBI" id="CHEBI:30413"/>
    </cofactor>
</comment>
<keyword evidence="17" id="KW-1185">Reference proteome</keyword>
<dbReference type="InterPro" id="IPR048365">
    <property type="entry name" value="TNP-like_RNaseH_N"/>
</dbReference>
<evidence type="ECO:0000256" key="4">
    <source>
        <dbReference type="ARBA" id="ARBA00010617"/>
    </source>
</evidence>
<keyword evidence="13" id="KW-0175">Coiled coil</keyword>
<evidence type="ECO:0000256" key="10">
    <source>
        <dbReference type="ARBA" id="ARBA00023004"/>
    </source>
</evidence>
<keyword evidence="14" id="KW-1133">Transmembrane helix</keyword>
<keyword evidence="8" id="KW-0492">Microsome</keyword>
<keyword evidence="5" id="KW-0349">Heme</keyword>
<evidence type="ECO:0000256" key="1">
    <source>
        <dbReference type="ARBA" id="ARBA00001971"/>
    </source>
</evidence>
<dbReference type="PRINTS" id="PR00385">
    <property type="entry name" value="P450"/>
</dbReference>
<organism evidence="16 17">
    <name type="scientific">Oedothorax gibbosus</name>
    <dbReference type="NCBI Taxonomy" id="931172"/>
    <lineage>
        <taxon>Eukaryota</taxon>
        <taxon>Metazoa</taxon>
        <taxon>Ecdysozoa</taxon>
        <taxon>Arthropoda</taxon>
        <taxon>Chelicerata</taxon>
        <taxon>Arachnida</taxon>
        <taxon>Araneae</taxon>
        <taxon>Araneomorphae</taxon>
        <taxon>Entelegynae</taxon>
        <taxon>Araneoidea</taxon>
        <taxon>Linyphiidae</taxon>
        <taxon>Erigoninae</taxon>
        <taxon>Oedothorax</taxon>
    </lineage>
</organism>
<evidence type="ECO:0000256" key="3">
    <source>
        <dbReference type="ARBA" id="ARBA00004406"/>
    </source>
</evidence>
<name>A0AAV6TS25_9ARAC</name>
<keyword evidence="14" id="KW-0812">Transmembrane</keyword>
<evidence type="ECO:0000256" key="7">
    <source>
        <dbReference type="ARBA" id="ARBA00022824"/>
    </source>
</evidence>
<dbReference type="GO" id="GO:0005506">
    <property type="term" value="F:iron ion binding"/>
    <property type="evidence" value="ECO:0007669"/>
    <property type="project" value="InterPro"/>
</dbReference>
<dbReference type="SUPFAM" id="SSF48264">
    <property type="entry name" value="Cytochrome P450"/>
    <property type="match status" value="1"/>
</dbReference>
<evidence type="ECO:0000256" key="12">
    <source>
        <dbReference type="ARBA" id="ARBA00023136"/>
    </source>
</evidence>
<dbReference type="GO" id="GO:0016705">
    <property type="term" value="F:oxidoreductase activity, acting on paired donors, with incorporation or reduction of molecular oxygen"/>
    <property type="evidence" value="ECO:0007669"/>
    <property type="project" value="InterPro"/>
</dbReference>
<dbReference type="InterPro" id="IPR001128">
    <property type="entry name" value="Cyt_P450"/>
</dbReference>
<protein>
    <recommendedName>
        <fullName evidence="15">Transposable element P transposase-like RNase H domain-containing protein</fullName>
    </recommendedName>
</protein>
<reference evidence="16 17" key="1">
    <citation type="journal article" date="2022" name="Nat. Ecol. Evol.">
        <title>A masculinizing supergene underlies an exaggerated male reproductive morph in a spider.</title>
        <authorList>
            <person name="Hendrickx F."/>
            <person name="De Corte Z."/>
            <person name="Sonet G."/>
            <person name="Van Belleghem S.M."/>
            <person name="Kostlbacher S."/>
            <person name="Vangestel C."/>
        </authorList>
    </citation>
    <scope>NUCLEOTIDE SEQUENCE [LARGE SCALE GENOMIC DNA]</scope>
    <source>
        <strain evidence="16">W744_W776</strain>
    </source>
</reference>
<evidence type="ECO:0000256" key="8">
    <source>
        <dbReference type="ARBA" id="ARBA00022848"/>
    </source>
</evidence>
<keyword evidence="6" id="KW-0479">Metal-binding</keyword>
<keyword evidence="10" id="KW-0408">Iron</keyword>
<dbReference type="GO" id="GO:0020037">
    <property type="term" value="F:heme binding"/>
    <property type="evidence" value="ECO:0007669"/>
    <property type="project" value="InterPro"/>
</dbReference>
<proteinExistence type="inferred from homology"/>
<keyword evidence="9" id="KW-0560">Oxidoreductase</keyword>
<evidence type="ECO:0000256" key="11">
    <source>
        <dbReference type="ARBA" id="ARBA00023033"/>
    </source>
</evidence>
<evidence type="ECO:0000256" key="6">
    <source>
        <dbReference type="ARBA" id="ARBA00022723"/>
    </source>
</evidence>
<dbReference type="InterPro" id="IPR036396">
    <property type="entry name" value="Cyt_P450_sf"/>
</dbReference>
<evidence type="ECO:0000259" key="15">
    <source>
        <dbReference type="Pfam" id="PF21787"/>
    </source>
</evidence>
<dbReference type="PANTHER" id="PTHR24292">
    <property type="entry name" value="CYTOCHROME P450"/>
    <property type="match status" value="1"/>
</dbReference>
<evidence type="ECO:0000256" key="5">
    <source>
        <dbReference type="ARBA" id="ARBA00022617"/>
    </source>
</evidence>